<dbReference type="SUPFAM" id="SSF53850">
    <property type="entry name" value="Periplasmic binding protein-like II"/>
    <property type="match status" value="1"/>
</dbReference>
<evidence type="ECO:0008006" key="5">
    <source>
        <dbReference type="Google" id="ProtNLM"/>
    </source>
</evidence>
<dbReference type="Gene3D" id="3.40.190.10">
    <property type="entry name" value="Periplasmic binding protein-like II"/>
    <property type="match status" value="1"/>
</dbReference>
<evidence type="ECO:0000313" key="4">
    <source>
        <dbReference type="Proteomes" id="UP000215767"/>
    </source>
</evidence>
<organism evidence="3 4">
    <name type="scientific">Bordetella genomosp. 11</name>
    <dbReference type="NCBI Taxonomy" id="1416808"/>
    <lineage>
        <taxon>Bacteria</taxon>
        <taxon>Pseudomonadati</taxon>
        <taxon>Pseudomonadota</taxon>
        <taxon>Betaproteobacteria</taxon>
        <taxon>Burkholderiales</taxon>
        <taxon>Alcaligenaceae</taxon>
        <taxon>Bordetella</taxon>
    </lineage>
</organism>
<dbReference type="PIRSF" id="PIRSF017082">
    <property type="entry name" value="YflP"/>
    <property type="match status" value="1"/>
</dbReference>
<name>A0A261UF68_9BORD</name>
<feature type="signal peptide" evidence="2">
    <location>
        <begin position="1"/>
        <end position="26"/>
    </location>
</feature>
<evidence type="ECO:0000256" key="1">
    <source>
        <dbReference type="ARBA" id="ARBA00006987"/>
    </source>
</evidence>
<dbReference type="PANTHER" id="PTHR42928:SF5">
    <property type="entry name" value="BLR1237 PROTEIN"/>
    <property type="match status" value="1"/>
</dbReference>
<accession>A0A261UF68</accession>
<gene>
    <name evidence="3" type="ORF">CAL28_14390</name>
</gene>
<keyword evidence="4" id="KW-1185">Reference proteome</keyword>
<dbReference type="PROSITE" id="PS51257">
    <property type="entry name" value="PROKAR_LIPOPROTEIN"/>
    <property type="match status" value="1"/>
</dbReference>
<reference evidence="4" key="1">
    <citation type="submission" date="2017-05" db="EMBL/GenBank/DDBJ databases">
        <title>Complete and WGS of Bordetella genogroups.</title>
        <authorList>
            <person name="Spilker T."/>
            <person name="Lipuma J."/>
        </authorList>
    </citation>
    <scope>NUCLEOTIDE SEQUENCE [LARGE SCALE GENOMIC DNA]</scope>
    <source>
        <strain evidence="4">AU8856</strain>
    </source>
</reference>
<dbReference type="AlphaFoldDB" id="A0A261UF68"/>
<dbReference type="RefSeq" id="WP_094841997.1">
    <property type="nucleotide sequence ID" value="NZ_NEVS01000004.1"/>
</dbReference>
<proteinExistence type="inferred from homology"/>
<dbReference type="InterPro" id="IPR005064">
    <property type="entry name" value="BUG"/>
</dbReference>
<comment type="similarity">
    <text evidence="1">Belongs to the UPF0065 (bug) family.</text>
</comment>
<sequence>MNRIVRRMTAMAACVLMAACLPAARAGDWPAKPIRIIVPFAPGGIADILARMLSPVLQEGLGQSIIVENKPGASGSLATEYVARAEPDGYTLLLGLAAPQTLNQYIYKVPYDGVKDFAPITLLNTNPLVLMANPSLPVHTVRELIALAGQKPGQIFFSDAGGLTQFSGEIFKYMTGAKISHVRYRGGAPAVTAAAAGEVQITFANYSDALAWMKSGKLRPIALTSMQRFPQSPEIPTIAESGVPGFDVQGWSALLAPAGTPPAVIDRIYKVVAAGLKDPVLREKMMNIGAEPGGNTPAEFKAFMEKESEKWRTFVERTGIKVEQ</sequence>
<evidence type="ECO:0000313" key="3">
    <source>
        <dbReference type="EMBL" id="OZI60586.1"/>
    </source>
</evidence>
<dbReference type="PANTHER" id="PTHR42928">
    <property type="entry name" value="TRICARBOXYLATE-BINDING PROTEIN"/>
    <property type="match status" value="1"/>
</dbReference>
<comment type="caution">
    <text evidence="3">The sequence shown here is derived from an EMBL/GenBank/DDBJ whole genome shotgun (WGS) entry which is preliminary data.</text>
</comment>
<dbReference type="EMBL" id="NEVS01000004">
    <property type="protein sequence ID" value="OZI60586.1"/>
    <property type="molecule type" value="Genomic_DNA"/>
</dbReference>
<feature type="chain" id="PRO_5012763156" description="ABC transporter substrate-binding protein" evidence="2">
    <location>
        <begin position="27"/>
        <end position="324"/>
    </location>
</feature>
<dbReference type="OrthoDB" id="8676214at2"/>
<dbReference type="CDD" id="cd13578">
    <property type="entry name" value="PBP2_Bug27"/>
    <property type="match status" value="1"/>
</dbReference>
<dbReference type="Proteomes" id="UP000215767">
    <property type="component" value="Unassembled WGS sequence"/>
</dbReference>
<protein>
    <recommendedName>
        <fullName evidence="5">ABC transporter substrate-binding protein</fullName>
    </recommendedName>
</protein>
<dbReference type="Gene3D" id="3.40.190.150">
    <property type="entry name" value="Bordetella uptake gene, domain 1"/>
    <property type="match status" value="1"/>
</dbReference>
<dbReference type="InterPro" id="IPR042100">
    <property type="entry name" value="Bug_dom1"/>
</dbReference>
<keyword evidence="2" id="KW-0732">Signal</keyword>
<evidence type="ECO:0000256" key="2">
    <source>
        <dbReference type="SAM" id="SignalP"/>
    </source>
</evidence>
<dbReference type="Pfam" id="PF03401">
    <property type="entry name" value="TctC"/>
    <property type="match status" value="1"/>
</dbReference>